<evidence type="ECO:0000256" key="5">
    <source>
        <dbReference type="ARBA" id="ARBA00023136"/>
    </source>
</evidence>
<dbReference type="Proteomes" id="UP000244905">
    <property type="component" value="Unassembled WGS sequence"/>
</dbReference>
<comment type="subcellular location">
    <subcellularLocation>
        <location evidence="1">Membrane</location>
        <topology evidence="1">Multi-pass membrane protein</topology>
    </subcellularLocation>
</comment>
<evidence type="ECO:0000256" key="3">
    <source>
        <dbReference type="ARBA" id="ARBA00022692"/>
    </source>
</evidence>
<dbReference type="InterPro" id="IPR007267">
    <property type="entry name" value="GtrA_DPMS_TM"/>
</dbReference>
<evidence type="ECO:0000256" key="1">
    <source>
        <dbReference type="ARBA" id="ARBA00004141"/>
    </source>
</evidence>
<accession>A0A2V1IKW0</accession>
<dbReference type="InterPro" id="IPR051401">
    <property type="entry name" value="GtrA_CellWall_Glycosyl"/>
</dbReference>
<dbReference type="Pfam" id="PF04138">
    <property type="entry name" value="GtrA_DPMS_TM"/>
    <property type="match status" value="1"/>
</dbReference>
<organism evidence="8 9">
    <name type="scientific">Duncaniella muris</name>
    <dbReference type="NCBI Taxonomy" id="2094150"/>
    <lineage>
        <taxon>Bacteria</taxon>
        <taxon>Pseudomonadati</taxon>
        <taxon>Bacteroidota</taxon>
        <taxon>Bacteroidia</taxon>
        <taxon>Bacteroidales</taxon>
        <taxon>Muribaculaceae</taxon>
        <taxon>Duncaniella</taxon>
    </lineage>
</organism>
<evidence type="ECO:0000256" key="6">
    <source>
        <dbReference type="SAM" id="Phobius"/>
    </source>
</evidence>
<keyword evidence="3 6" id="KW-0812">Transmembrane</keyword>
<keyword evidence="5 6" id="KW-0472">Membrane</keyword>
<feature type="transmembrane region" description="Helical" evidence="6">
    <location>
        <begin position="50"/>
        <end position="68"/>
    </location>
</feature>
<dbReference type="AlphaFoldDB" id="A0A2V1IKW0"/>
<comment type="caution">
    <text evidence="8">The sequence shown here is derived from an EMBL/GenBank/DDBJ whole genome shotgun (WGS) entry which is preliminary data.</text>
</comment>
<protein>
    <submittedName>
        <fullName evidence="8">GtrA family protein</fullName>
    </submittedName>
</protein>
<dbReference type="PANTHER" id="PTHR38459">
    <property type="entry name" value="PROPHAGE BACTOPRENOL-LINKED GLUCOSE TRANSLOCASE HOMOLOG"/>
    <property type="match status" value="1"/>
</dbReference>
<dbReference type="EMBL" id="PUEC01000006">
    <property type="protein sequence ID" value="PWB03268.1"/>
    <property type="molecule type" value="Genomic_DNA"/>
</dbReference>
<keyword evidence="9" id="KW-1185">Reference proteome</keyword>
<reference evidence="9" key="1">
    <citation type="submission" date="2018-02" db="EMBL/GenBank/DDBJ databases">
        <authorList>
            <person name="Clavel T."/>
            <person name="Strowig T."/>
        </authorList>
    </citation>
    <scope>NUCLEOTIDE SEQUENCE [LARGE SCALE GENOMIC DNA]</scope>
    <source>
        <strain evidence="9">DSM 103720</strain>
    </source>
</reference>
<dbReference type="GO" id="GO:0000271">
    <property type="term" value="P:polysaccharide biosynthetic process"/>
    <property type="evidence" value="ECO:0007669"/>
    <property type="project" value="InterPro"/>
</dbReference>
<sequence>MASAVAVRSGHPRVALGCTALRMASARNEGTHQMKTPHLHRTDAAQFGKYLLVGGGNTALTLIVIIGLKSGLGINPWVANACGYVAGMINSFLWNKLWVFHSHSRRFHGEALRFLIGFGLCYAVQFALTWALTRMMGEAEWQLPGGFVMSPYGLATLIGMGAYTVCNYLYNRLVTFHR</sequence>
<name>A0A2V1IKW0_9BACT</name>
<feature type="transmembrane region" description="Helical" evidence="6">
    <location>
        <begin position="114"/>
        <end position="132"/>
    </location>
</feature>
<gene>
    <name evidence="8" type="ORF">C5O23_03745</name>
</gene>
<keyword evidence="4 6" id="KW-1133">Transmembrane helix</keyword>
<dbReference type="GO" id="GO:0005886">
    <property type="term" value="C:plasma membrane"/>
    <property type="evidence" value="ECO:0007669"/>
    <property type="project" value="TreeGrafter"/>
</dbReference>
<evidence type="ECO:0000313" key="8">
    <source>
        <dbReference type="EMBL" id="PWB03268.1"/>
    </source>
</evidence>
<dbReference type="PANTHER" id="PTHR38459:SF1">
    <property type="entry name" value="PROPHAGE BACTOPRENOL-LINKED GLUCOSE TRANSLOCASE HOMOLOG"/>
    <property type="match status" value="1"/>
</dbReference>
<feature type="transmembrane region" description="Helical" evidence="6">
    <location>
        <begin position="152"/>
        <end position="170"/>
    </location>
</feature>
<evidence type="ECO:0000256" key="4">
    <source>
        <dbReference type="ARBA" id="ARBA00022989"/>
    </source>
</evidence>
<comment type="similarity">
    <text evidence="2">Belongs to the GtrA family.</text>
</comment>
<evidence type="ECO:0000256" key="2">
    <source>
        <dbReference type="ARBA" id="ARBA00009399"/>
    </source>
</evidence>
<feature type="transmembrane region" description="Helical" evidence="6">
    <location>
        <begin position="74"/>
        <end position="93"/>
    </location>
</feature>
<evidence type="ECO:0000259" key="7">
    <source>
        <dbReference type="Pfam" id="PF04138"/>
    </source>
</evidence>
<evidence type="ECO:0000313" key="9">
    <source>
        <dbReference type="Proteomes" id="UP000244905"/>
    </source>
</evidence>
<proteinExistence type="inferred from homology"/>
<feature type="domain" description="GtrA/DPMS transmembrane" evidence="7">
    <location>
        <begin position="49"/>
        <end position="176"/>
    </location>
</feature>